<organism evidence="1 2">
    <name type="scientific">Pseudoalteromonas phenolica</name>
    <dbReference type="NCBI Taxonomy" id="161398"/>
    <lineage>
        <taxon>Bacteria</taxon>
        <taxon>Pseudomonadati</taxon>
        <taxon>Pseudomonadota</taxon>
        <taxon>Gammaproteobacteria</taxon>
        <taxon>Alteromonadales</taxon>
        <taxon>Pseudoalteromonadaceae</taxon>
        <taxon>Pseudoalteromonas</taxon>
    </lineage>
</organism>
<gene>
    <name evidence="1" type="ORF">PP2015_2267</name>
</gene>
<protein>
    <submittedName>
        <fullName evidence="1">Uncharacterized protein</fullName>
    </submittedName>
</protein>
<dbReference type="KEGG" id="pphe:PP2015_2267"/>
<dbReference type="STRING" id="161398.PP2015_2267"/>
<dbReference type="Proteomes" id="UP000061457">
    <property type="component" value="Chromosome I"/>
</dbReference>
<keyword evidence="2" id="KW-1185">Reference proteome</keyword>
<evidence type="ECO:0000313" key="2">
    <source>
        <dbReference type="Proteomes" id="UP000061457"/>
    </source>
</evidence>
<reference evidence="2" key="1">
    <citation type="submission" date="2015-11" db="EMBL/GenBank/DDBJ databases">
        <authorList>
            <person name="Kim K.M."/>
        </authorList>
    </citation>
    <scope>NUCLEOTIDE SEQUENCE [LARGE SCALE GENOMIC DNA]</scope>
    <source>
        <strain evidence="2">KCTC 12086</strain>
    </source>
</reference>
<evidence type="ECO:0000313" key="1">
    <source>
        <dbReference type="EMBL" id="ALO42764.1"/>
    </source>
</evidence>
<dbReference type="PATRIC" id="fig|161398.10.peg.2309"/>
<dbReference type="EMBL" id="CP013187">
    <property type="protein sequence ID" value="ALO42764.1"/>
    <property type="molecule type" value="Genomic_DNA"/>
</dbReference>
<dbReference type="AlphaFoldDB" id="A0A0S2K356"/>
<name>A0A0S2K356_9GAMM</name>
<accession>A0A0S2K356</accession>
<proteinExistence type="predicted"/>
<sequence>MFGLAREVDASICDVLVPDVVPNFIACNLRASEFSIYVLCNEQSEWAFVSDYDPTNQKLNFVDNEVISSILSNSFSIRVASVEELGSPFVARDKMLESDIKYWKPQTMGEALFNWWD</sequence>